<gene>
    <name evidence="2" type="ORF">HAP95_16495</name>
</gene>
<feature type="transmembrane region" description="Helical" evidence="1">
    <location>
        <begin position="20"/>
        <end position="39"/>
    </location>
</feature>
<protein>
    <recommendedName>
        <fullName evidence="4">Pilus assembly protein</fullName>
    </recommendedName>
</protein>
<accession>A0ABS6A2J9</accession>
<dbReference type="EMBL" id="JAAOMP010000172">
    <property type="protein sequence ID" value="MBU2761732.1"/>
    <property type="molecule type" value="Genomic_DNA"/>
</dbReference>
<proteinExistence type="predicted"/>
<dbReference type="RefSeq" id="WP_215885212.1">
    <property type="nucleotide sequence ID" value="NZ_JAAOMP010000172.1"/>
</dbReference>
<evidence type="ECO:0000256" key="1">
    <source>
        <dbReference type="SAM" id="Phobius"/>
    </source>
</evidence>
<evidence type="ECO:0000313" key="2">
    <source>
        <dbReference type="EMBL" id="MBU2761732.1"/>
    </source>
</evidence>
<evidence type="ECO:0008006" key="4">
    <source>
        <dbReference type="Google" id="ProtNLM"/>
    </source>
</evidence>
<dbReference type="Proteomes" id="UP000755654">
    <property type="component" value="Unassembled WGS sequence"/>
</dbReference>
<organism evidence="2 3">
    <name type="scientific">Acidithiobacillus sulfurivorans</name>
    <dbReference type="NCBI Taxonomy" id="1958756"/>
    <lineage>
        <taxon>Bacteria</taxon>
        <taxon>Pseudomonadati</taxon>
        <taxon>Pseudomonadota</taxon>
        <taxon>Acidithiobacillia</taxon>
        <taxon>Acidithiobacillales</taxon>
        <taxon>Acidithiobacillaceae</taxon>
        <taxon>Acidithiobacillus</taxon>
    </lineage>
</organism>
<keyword evidence="3" id="KW-1185">Reference proteome</keyword>
<sequence length="267" mass="28591">MDNHRSPTFGSQAGQSLVETAIVGAFVLVPLFIITPLLGKYINMQDSTLLAARNAAFERTVWSRHGQRNGEAVAQESNSAIKEKNVVRFFGQQNTALSSTAVGAGQYTPRVLWSDQAGQPLLPKYSDITVSLSQGSNSGTANEVLNKTLSGIGALTTGGGPSLDYRGLFTALVQASPVNVSFPKPFNALNLTFSAQDTLLANGWSALNPQDVLTQTTNTLPKSEPQLRTFMDGEKNLAPDIQHLHLEKVLTDNAQEIPADRLGSTVP</sequence>
<keyword evidence="1" id="KW-0812">Transmembrane</keyword>
<comment type="caution">
    <text evidence="2">The sequence shown here is derived from an EMBL/GenBank/DDBJ whole genome shotgun (WGS) entry which is preliminary data.</text>
</comment>
<keyword evidence="1" id="KW-1133">Transmembrane helix</keyword>
<evidence type="ECO:0000313" key="3">
    <source>
        <dbReference type="Proteomes" id="UP000755654"/>
    </source>
</evidence>
<name>A0ABS6A2J9_9PROT</name>
<keyword evidence="1" id="KW-0472">Membrane</keyword>
<reference evidence="2 3" key="1">
    <citation type="journal article" date="2021" name="ISME J.">
        <title>Genomic evolution of the class Acidithiobacillia: deep-branching Proteobacteria living in extreme acidic conditions.</title>
        <authorList>
            <person name="Moya-Beltran A."/>
            <person name="Beard S."/>
            <person name="Rojas-Villalobos C."/>
            <person name="Issotta F."/>
            <person name="Gallardo Y."/>
            <person name="Ulloa R."/>
            <person name="Giaveno A."/>
            <person name="Degli Esposti M."/>
            <person name="Johnson D.B."/>
            <person name="Quatrini R."/>
        </authorList>
    </citation>
    <scope>NUCLEOTIDE SEQUENCE [LARGE SCALE GENOMIC DNA]</scope>
    <source>
        <strain evidence="2 3">RW2</strain>
    </source>
</reference>